<dbReference type="CDD" id="cd06222">
    <property type="entry name" value="RNase_H_like"/>
    <property type="match status" value="1"/>
</dbReference>
<comment type="caution">
    <text evidence="2">The sequence shown here is derived from an EMBL/GenBank/DDBJ whole genome shotgun (WGS) entry which is preliminary data.</text>
</comment>
<accession>A0ABD3AUP5</accession>
<evidence type="ECO:0000313" key="3">
    <source>
        <dbReference type="Proteomes" id="UP001630127"/>
    </source>
</evidence>
<dbReference type="InterPro" id="IPR012337">
    <property type="entry name" value="RNaseH-like_sf"/>
</dbReference>
<reference evidence="2 3" key="1">
    <citation type="submission" date="2024-11" db="EMBL/GenBank/DDBJ databases">
        <title>A near-complete genome assembly of Cinchona calisaya.</title>
        <authorList>
            <person name="Lian D.C."/>
            <person name="Zhao X.W."/>
            <person name="Wei L."/>
        </authorList>
    </citation>
    <scope>NUCLEOTIDE SEQUENCE [LARGE SCALE GENOMIC DNA]</scope>
    <source>
        <tissue evidence="2">Nenye</tissue>
    </source>
</reference>
<evidence type="ECO:0000259" key="1">
    <source>
        <dbReference type="Pfam" id="PF13456"/>
    </source>
</evidence>
<dbReference type="InterPro" id="IPR053151">
    <property type="entry name" value="RNase_H-like"/>
</dbReference>
<protein>
    <recommendedName>
        <fullName evidence="1">RNase H type-1 domain-containing protein</fullName>
    </recommendedName>
</protein>
<dbReference type="Proteomes" id="UP001630127">
    <property type="component" value="Unassembled WGS sequence"/>
</dbReference>
<gene>
    <name evidence="2" type="ORF">ACH5RR_003185</name>
</gene>
<dbReference type="InterPro" id="IPR036397">
    <property type="entry name" value="RNaseH_sf"/>
</dbReference>
<evidence type="ECO:0000313" key="2">
    <source>
        <dbReference type="EMBL" id="KAL3534724.1"/>
    </source>
</evidence>
<feature type="non-terminal residue" evidence="2">
    <location>
        <position position="1"/>
    </location>
</feature>
<proteinExistence type="predicted"/>
<dbReference type="PANTHER" id="PTHR47723:SF7">
    <property type="entry name" value="RNASE H FAMILY PROTEIN"/>
    <property type="match status" value="1"/>
</dbReference>
<name>A0ABD3AUP5_9GENT</name>
<keyword evidence="3" id="KW-1185">Reference proteome</keyword>
<organism evidence="2 3">
    <name type="scientific">Cinchona calisaya</name>
    <dbReference type="NCBI Taxonomy" id="153742"/>
    <lineage>
        <taxon>Eukaryota</taxon>
        <taxon>Viridiplantae</taxon>
        <taxon>Streptophyta</taxon>
        <taxon>Embryophyta</taxon>
        <taxon>Tracheophyta</taxon>
        <taxon>Spermatophyta</taxon>
        <taxon>Magnoliopsida</taxon>
        <taxon>eudicotyledons</taxon>
        <taxon>Gunneridae</taxon>
        <taxon>Pentapetalae</taxon>
        <taxon>asterids</taxon>
        <taxon>lamiids</taxon>
        <taxon>Gentianales</taxon>
        <taxon>Rubiaceae</taxon>
        <taxon>Cinchonoideae</taxon>
        <taxon>Cinchoneae</taxon>
        <taxon>Cinchona</taxon>
    </lineage>
</organism>
<dbReference type="InterPro" id="IPR002156">
    <property type="entry name" value="RNaseH_domain"/>
</dbReference>
<feature type="domain" description="RNase H type-1" evidence="1">
    <location>
        <begin position="5"/>
        <end position="114"/>
    </location>
</feature>
<dbReference type="AlphaFoldDB" id="A0ABD3AUP5"/>
<dbReference type="Gene3D" id="3.30.420.10">
    <property type="entry name" value="Ribonuclease H-like superfamily/Ribonuclease H"/>
    <property type="match status" value="1"/>
</dbReference>
<dbReference type="InterPro" id="IPR044730">
    <property type="entry name" value="RNase_H-like_dom_plant"/>
</dbReference>
<dbReference type="EMBL" id="JBJUIK010000002">
    <property type="protein sequence ID" value="KAL3534724.1"/>
    <property type="molecule type" value="Genomic_DNA"/>
</dbReference>
<sequence length="150" mass="16043">GNLSATGGGGIVKTLVGNPNTGFAFSFRYCANMEAESLALPEGICLCLDQDCIPALSETDSKILCNMIPGTATIPWTLHATISRAKHLMSLGSFHIVHVFREANTVVDALAKYASSSANLSLRVDHHTLSFIPGLIRLDCMRTPTIRLVA</sequence>
<dbReference type="PANTHER" id="PTHR47723">
    <property type="entry name" value="OS05G0353850 PROTEIN"/>
    <property type="match status" value="1"/>
</dbReference>
<dbReference type="SUPFAM" id="SSF53098">
    <property type="entry name" value="Ribonuclease H-like"/>
    <property type="match status" value="1"/>
</dbReference>
<dbReference type="Pfam" id="PF13456">
    <property type="entry name" value="RVT_3"/>
    <property type="match status" value="1"/>
</dbReference>